<proteinExistence type="predicted"/>
<comment type="caution">
    <text evidence="1">The sequence shown here is derived from an EMBL/GenBank/DDBJ whole genome shotgun (WGS) entry which is preliminary data.</text>
</comment>
<name>S7J2S0_9CHLA</name>
<dbReference type="Proteomes" id="UP000016200">
    <property type="component" value="Unassembled WGS sequence"/>
</dbReference>
<dbReference type="PATRIC" id="fig|1238237.3.peg.864"/>
<sequence>MDIINNYSLSVSCEKLSMIMPRGLLHNPHRLADSTLHYETIRAEQFILRSLLYVLDLKSDQRYRELVDQLHRHENSLAAQSAKPVSSYKSVLCSAPTEATTAPVEKPEAQPITKDPYYNATKQQWAHQLLTGIQSVVNQIVTGLTPSTGSGSGHTGPDGALSGRIAASVDPKNVTLPVAPDSTPTPAPTDLQIFQAIQTEINRLVNAGTQLSNPDFDVLYGLPSTIFTAVQRATAIPGGKKTEYINELAKQYGNEETLVQVFADGRVEGLQDILNVVLSKLSEEDSSIFADLITELDELRTQTENFDEAGLARIKQAGETLTNLINESALSKNDKVAFVQKIVALYEDQVAAVQSFRIVMEATVFVNQHQEAVFAQISNLVASLMGTFAPIDLGAVASEISSASISAALQAARAINSRFTDLTEAQQNLVNTAMRQLETFNADKYLGAVWAYFVASTVLANKPTATMQEVGAAITAESKEMTGSTFALASSMESAMKKIVETSGKFYPAQVARIAETAAEEERALALEAPVDGASENRVVKTEEFYTIYSQISQAAKLVPAPDTSAIAAYNATTRMGAVATVAINYILLNFGDTGFLPNISQAAKAQAEPTARAYFQFRSQSQVEFQKLGNAVEQAQNESNQFSSFKDSLYSEQLFAQAGETRVLPLPSAVASVLIDRYMPKEVDFLTKIYQQLYYSNIGSSVGNAMIEAISKYVNAATYFNFGSYVGQQPAVGAGALPSDGQGDMFPGNADSARAKLNTEREQAALYLQYTQNAEKVLEEQLAKITADSKLTNEQRTQIIDNLNNYRDNLNSISGALVLLQNYLAPLGVTNGDVAGTFKVTGGSAQWQARLEILEDALVSGLSGSAISGGMFPLQAMVQSDQQSYADMGQNYQLELQMHLTSMQQEWTVVSTSLQVLNQIYLSLARSLMG</sequence>
<protein>
    <submittedName>
        <fullName evidence="1">Effector from type III secretion system family protein</fullName>
    </submittedName>
</protein>
<evidence type="ECO:0000313" key="1">
    <source>
        <dbReference type="EMBL" id="EPP34709.1"/>
    </source>
</evidence>
<dbReference type="EMBL" id="ATNB01000159">
    <property type="protein sequence ID" value="EPP34709.1"/>
    <property type="molecule type" value="Genomic_DNA"/>
</dbReference>
<dbReference type="Pfam" id="PF04518">
    <property type="entry name" value="Effector_1"/>
    <property type="match status" value="1"/>
</dbReference>
<dbReference type="RefSeq" id="WP_020370733.1">
    <property type="nucleotide sequence ID" value="NZ_KE360208.1"/>
</dbReference>
<reference evidence="1 2" key="1">
    <citation type="submission" date="2013-04" db="EMBL/GenBank/DDBJ databases">
        <title>Genome sequence of Chlamydia psittaci 10-1398/11.</title>
        <authorList>
            <person name="Huot-Creasy H."/>
            <person name="McCracken C.L."/>
            <person name="Humphries M."/>
            <person name="Sachse K."/>
            <person name="Laroucau K."/>
            <person name="Bavoil P."/>
            <person name="Myers G.S."/>
        </authorList>
    </citation>
    <scope>NUCLEOTIDE SEQUENCE [LARGE SCALE GENOMIC DNA]</scope>
    <source>
        <strain evidence="1 2">10_1398_11</strain>
    </source>
</reference>
<dbReference type="HOGENOM" id="CLU_341221_0_0_0"/>
<dbReference type="AlphaFoldDB" id="S7J2S0"/>
<accession>S7J2S0</accession>
<evidence type="ECO:0000313" key="2">
    <source>
        <dbReference type="Proteomes" id="UP000016200"/>
    </source>
</evidence>
<dbReference type="InterPro" id="IPR007606">
    <property type="entry name" value="T3SS_effector"/>
</dbReference>
<dbReference type="eggNOG" id="COG1511">
    <property type="taxonomic scope" value="Bacteria"/>
</dbReference>
<gene>
    <name evidence="1" type="ORF">CP10139811_0760</name>
</gene>
<organism evidence="1 2">
    <name type="scientific">Chlamydia ibidis</name>
    <dbReference type="NCBI Taxonomy" id="1405396"/>
    <lineage>
        <taxon>Bacteria</taxon>
        <taxon>Pseudomonadati</taxon>
        <taxon>Chlamydiota</taxon>
        <taxon>Chlamydiia</taxon>
        <taxon>Chlamydiales</taxon>
        <taxon>Chlamydiaceae</taxon>
        <taxon>Chlamydia/Chlamydophila group</taxon>
        <taxon>Chlamydia</taxon>
    </lineage>
</organism>